<dbReference type="InterPro" id="IPR011009">
    <property type="entry name" value="Kinase-like_dom_sf"/>
</dbReference>
<dbReference type="PROSITE" id="PS50011">
    <property type="entry name" value="PROTEIN_KINASE_DOM"/>
    <property type="match status" value="1"/>
</dbReference>
<feature type="region of interest" description="Disordered" evidence="20">
    <location>
        <begin position="1"/>
        <end position="40"/>
    </location>
</feature>
<keyword evidence="6" id="KW-0479">Metal-binding</keyword>
<dbReference type="GO" id="GO:0005634">
    <property type="term" value="C:nucleus"/>
    <property type="evidence" value="ECO:0007669"/>
    <property type="project" value="TreeGrafter"/>
</dbReference>
<keyword evidence="13" id="KW-0131">Cell cycle</keyword>
<dbReference type="GO" id="GO:0110031">
    <property type="term" value="P:negative regulation of G2/MI transition of meiotic cell cycle"/>
    <property type="evidence" value="ECO:0007669"/>
    <property type="project" value="TreeGrafter"/>
</dbReference>
<evidence type="ECO:0000256" key="16">
    <source>
        <dbReference type="ARBA" id="ARBA00048679"/>
    </source>
</evidence>
<dbReference type="PROSITE" id="PS00107">
    <property type="entry name" value="PROTEIN_KINASE_ATP"/>
    <property type="match status" value="1"/>
</dbReference>
<feature type="domain" description="Protein kinase" evidence="21">
    <location>
        <begin position="86"/>
        <end position="335"/>
    </location>
</feature>
<sequence>MAFSSPRPTPKFFTETATFSTKKARGTPRDSLPPKPPVKSAPPFSRIFALRLQQKALPVSFHKTNNTLLNPNYDEHNKEPYFNQCFEVVSKIGAGSFGEVYKVRSKADGQYYAVKKSREAFRGESDRKRKLEEVAKHEKLRHHPNCVKFCQAWEEMGRLYMQIELCKTSLYDFAEKNHNISETLIWKFLVDLLMALKHLHVHNLVHMDIKSENIFLSFDDICKLGDFGLVLDVSKGYDISDAQEGDPQYLAPELLEGKFGKPADIFSLGMTILELSSDLDLPRGGEGWHMLRHGQIPEEFLQGRSFDLKYVIRQMLDPDPTSRPIVEQLLAFPCVRKVYKKRIREYMISNIVACPVTSPMNATNPELNLVDYTVSDDETFDVDVSSDSYGVPLDNSNSAESCFEGDTSGCGAFDEPVDNRCFGRNHKQKAYTTPILHRKRMLFHNSSKSASPGFPRKLDLVSSSSPKPVNTVMEGDGKENRPAIPVLLLDEVRPIEPRNLLGMFDAACEEEL</sequence>
<evidence type="ECO:0000259" key="21">
    <source>
        <dbReference type="PROSITE" id="PS50011"/>
    </source>
</evidence>
<keyword evidence="3" id="KW-0723">Serine/threonine-protein kinase</keyword>
<evidence type="ECO:0000256" key="12">
    <source>
        <dbReference type="ARBA" id="ARBA00023136"/>
    </source>
</evidence>
<organism evidence="22 23">
    <name type="scientific">Octopus sinensis</name>
    <name type="common">East Asian common octopus</name>
    <dbReference type="NCBI Taxonomy" id="2607531"/>
    <lineage>
        <taxon>Eukaryota</taxon>
        <taxon>Metazoa</taxon>
        <taxon>Spiralia</taxon>
        <taxon>Lophotrochozoa</taxon>
        <taxon>Mollusca</taxon>
        <taxon>Cephalopoda</taxon>
        <taxon>Coleoidea</taxon>
        <taxon>Octopodiformes</taxon>
        <taxon>Octopoda</taxon>
        <taxon>Incirrata</taxon>
        <taxon>Octopodidae</taxon>
        <taxon>Octopus</taxon>
    </lineage>
</organism>
<evidence type="ECO:0000256" key="8">
    <source>
        <dbReference type="ARBA" id="ARBA00022777"/>
    </source>
</evidence>
<dbReference type="InterPro" id="IPR008271">
    <property type="entry name" value="Ser/Thr_kinase_AS"/>
</dbReference>
<comment type="catalytic activity">
    <reaction evidence="16">
        <text>L-seryl-[protein] + ATP = O-phospho-L-seryl-[protein] + ADP + H(+)</text>
        <dbReference type="Rhea" id="RHEA:17989"/>
        <dbReference type="Rhea" id="RHEA-COMP:9863"/>
        <dbReference type="Rhea" id="RHEA-COMP:11604"/>
        <dbReference type="ChEBI" id="CHEBI:15378"/>
        <dbReference type="ChEBI" id="CHEBI:29999"/>
        <dbReference type="ChEBI" id="CHEBI:30616"/>
        <dbReference type="ChEBI" id="CHEBI:83421"/>
        <dbReference type="ChEBI" id="CHEBI:456216"/>
        <dbReference type="EC" id="2.7.11.1"/>
    </reaction>
</comment>
<evidence type="ECO:0000256" key="6">
    <source>
        <dbReference type="ARBA" id="ARBA00022723"/>
    </source>
</evidence>
<dbReference type="Gene3D" id="1.10.510.10">
    <property type="entry name" value="Transferase(Phosphotransferase) domain 1"/>
    <property type="match status" value="1"/>
</dbReference>
<keyword evidence="12" id="KW-0472">Membrane</keyword>
<dbReference type="PANTHER" id="PTHR11042">
    <property type="entry name" value="EUKARYOTIC TRANSLATION INITIATION FACTOR 2-ALPHA KINASE EIF2-ALPHA KINASE -RELATED"/>
    <property type="match status" value="1"/>
</dbReference>
<dbReference type="FunFam" id="3.30.200.20:FF:000280">
    <property type="entry name" value="membrane-associated tyrosine- and threonine-specific cdc2-inhibitory kinase"/>
    <property type="match status" value="1"/>
</dbReference>
<keyword evidence="4" id="KW-0597">Phosphoprotein</keyword>
<dbReference type="GO" id="GO:0046872">
    <property type="term" value="F:metal ion binding"/>
    <property type="evidence" value="ECO:0007669"/>
    <property type="project" value="UniProtKB-KW"/>
</dbReference>
<evidence type="ECO:0000313" key="23">
    <source>
        <dbReference type="RefSeq" id="XP_029638084.1"/>
    </source>
</evidence>
<feature type="binding site" evidence="19">
    <location>
        <position position="116"/>
    </location>
    <ligand>
        <name>ATP</name>
        <dbReference type="ChEBI" id="CHEBI:30616"/>
    </ligand>
</feature>
<feature type="compositionally biased region" description="Pro residues" evidence="20">
    <location>
        <begin position="31"/>
        <end position="40"/>
    </location>
</feature>
<evidence type="ECO:0000256" key="11">
    <source>
        <dbReference type="ARBA" id="ARBA00023034"/>
    </source>
</evidence>
<protein>
    <recommendedName>
        <fullName evidence="17">Membrane-associated tyrosine- and threonine-specific cdc2-inhibitory kinase</fullName>
        <ecNumber evidence="2">2.7.11.1</ecNumber>
    </recommendedName>
    <alternativeName>
        <fullName evidence="18">Myt1 kinase</fullName>
    </alternativeName>
</protein>
<evidence type="ECO:0000256" key="18">
    <source>
        <dbReference type="ARBA" id="ARBA00084081"/>
    </source>
</evidence>
<dbReference type="AlphaFoldDB" id="A0A6P7SI55"/>
<dbReference type="PANTHER" id="PTHR11042:SF183">
    <property type="entry name" value="MEMBRANE-ASSOCIATED TYROSINE- AND THREONINE-SPECIFIC CDC2-INHIBITORY KINASE"/>
    <property type="match status" value="1"/>
</dbReference>
<dbReference type="SUPFAM" id="SSF56112">
    <property type="entry name" value="Protein kinase-like (PK-like)"/>
    <property type="match status" value="1"/>
</dbReference>
<evidence type="ECO:0000256" key="2">
    <source>
        <dbReference type="ARBA" id="ARBA00012513"/>
    </source>
</evidence>
<keyword evidence="8 23" id="KW-0418">Kinase</keyword>
<evidence type="ECO:0000256" key="1">
    <source>
        <dbReference type="ARBA" id="ARBA00004395"/>
    </source>
</evidence>
<dbReference type="EC" id="2.7.11.1" evidence="2"/>
<evidence type="ECO:0000256" key="4">
    <source>
        <dbReference type="ARBA" id="ARBA00022553"/>
    </source>
</evidence>
<dbReference type="InterPro" id="IPR050339">
    <property type="entry name" value="CC_SR_Kinase"/>
</dbReference>
<evidence type="ECO:0000256" key="9">
    <source>
        <dbReference type="ARBA" id="ARBA00022840"/>
    </source>
</evidence>
<dbReference type="GO" id="GO:0000139">
    <property type="term" value="C:Golgi membrane"/>
    <property type="evidence" value="ECO:0007669"/>
    <property type="project" value="UniProtKB-SubCell"/>
</dbReference>
<evidence type="ECO:0000256" key="20">
    <source>
        <dbReference type="SAM" id="MobiDB-lite"/>
    </source>
</evidence>
<dbReference type="RefSeq" id="XP_029638084.1">
    <property type="nucleotide sequence ID" value="XM_029782224.2"/>
</dbReference>
<comment type="catalytic activity">
    <reaction evidence="15">
        <text>L-threonyl-[protein] + ATP = O-phospho-L-threonyl-[protein] + ADP + H(+)</text>
        <dbReference type="Rhea" id="RHEA:46608"/>
        <dbReference type="Rhea" id="RHEA-COMP:11060"/>
        <dbReference type="Rhea" id="RHEA-COMP:11605"/>
        <dbReference type="ChEBI" id="CHEBI:15378"/>
        <dbReference type="ChEBI" id="CHEBI:30013"/>
        <dbReference type="ChEBI" id="CHEBI:30616"/>
        <dbReference type="ChEBI" id="CHEBI:61977"/>
        <dbReference type="ChEBI" id="CHEBI:456216"/>
        <dbReference type="EC" id="2.7.11.1"/>
    </reaction>
</comment>
<dbReference type="FunFam" id="1.10.510.10:FF:000315">
    <property type="entry name" value="membrane-associated tyrosine- and threonine-specific cdc2-inhibitory kinase"/>
    <property type="match status" value="1"/>
</dbReference>
<evidence type="ECO:0000256" key="3">
    <source>
        <dbReference type="ARBA" id="ARBA00022527"/>
    </source>
</evidence>
<dbReference type="GO" id="GO:0004674">
    <property type="term" value="F:protein serine/threonine kinase activity"/>
    <property type="evidence" value="ECO:0007669"/>
    <property type="project" value="UniProtKB-KW"/>
</dbReference>
<dbReference type="CDD" id="cd14050">
    <property type="entry name" value="PKc_Myt1"/>
    <property type="match status" value="1"/>
</dbReference>
<keyword evidence="10" id="KW-0460">Magnesium</keyword>
<feature type="region of interest" description="Disordered" evidence="20">
    <location>
        <begin position="447"/>
        <end position="478"/>
    </location>
</feature>
<proteinExistence type="inferred from homology"/>
<dbReference type="PROSITE" id="PS00108">
    <property type="entry name" value="PROTEIN_KINASE_ST"/>
    <property type="match status" value="1"/>
</dbReference>
<keyword evidence="9 19" id="KW-0067">ATP-binding</keyword>
<accession>A0A6P7SI55</accession>
<dbReference type="InterPro" id="IPR017441">
    <property type="entry name" value="Protein_kinase_ATP_BS"/>
</dbReference>
<keyword evidence="7 19" id="KW-0547">Nucleotide-binding</keyword>
<keyword evidence="5" id="KW-0808">Transferase</keyword>
<comment type="subcellular location">
    <subcellularLocation>
        <location evidence="1">Golgi apparatus membrane</location>
        <topology evidence="1">Peripheral membrane protein</topology>
    </subcellularLocation>
</comment>
<dbReference type="GO" id="GO:0051321">
    <property type="term" value="P:meiotic cell cycle"/>
    <property type="evidence" value="ECO:0007669"/>
    <property type="project" value="TreeGrafter"/>
</dbReference>
<evidence type="ECO:0000256" key="13">
    <source>
        <dbReference type="ARBA" id="ARBA00023306"/>
    </source>
</evidence>
<evidence type="ECO:0000256" key="7">
    <source>
        <dbReference type="ARBA" id="ARBA00022741"/>
    </source>
</evidence>
<evidence type="ECO:0000256" key="17">
    <source>
        <dbReference type="ARBA" id="ARBA00074601"/>
    </source>
</evidence>
<evidence type="ECO:0000256" key="10">
    <source>
        <dbReference type="ARBA" id="ARBA00022842"/>
    </source>
</evidence>
<dbReference type="Pfam" id="PF00069">
    <property type="entry name" value="Pkinase"/>
    <property type="match status" value="1"/>
</dbReference>
<keyword evidence="22" id="KW-1185">Reference proteome</keyword>
<name>A0A6P7SI55_9MOLL</name>
<evidence type="ECO:0000313" key="22">
    <source>
        <dbReference type="Proteomes" id="UP000515154"/>
    </source>
</evidence>
<evidence type="ECO:0000256" key="5">
    <source>
        <dbReference type="ARBA" id="ARBA00022679"/>
    </source>
</evidence>
<dbReference type="GO" id="GO:0005524">
    <property type="term" value="F:ATP binding"/>
    <property type="evidence" value="ECO:0007669"/>
    <property type="project" value="UniProtKB-UniRule"/>
</dbReference>
<dbReference type="Gene3D" id="3.30.200.20">
    <property type="entry name" value="Phosphorylase Kinase, domain 1"/>
    <property type="match status" value="1"/>
</dbReference>
<gene>
    <name evidence="23" type="primary">LOC115213290</name>
</gene>
<comment type="similarity">
    <text evidence="14">Belongs to the protein kinase superfamily. Ser/Thr protein kinase family. GCN2 subfamily.</text>
</comment>
<evidence type="ECO:0000256" key="15">
    <source>
        <dbReference type="ARBA" id="ARBA00047899"/>
    </source>
</evidence>
<keyword evidence="11" id="KW-0333">Golgi apparatus</keyword>
<evidence type="ECO:0000256" key="19">
    <source>
        <dbReference type="PROSITE-ProRule" id="PRU10141"/>
    </source>
</evidence>
<dbReference type="InterPro" id="IPR000719">
    <property type="entry name" value="Prot_kinase_dom"/>
</dbReference>
<dbReference type="SMART" id="SM00220">
    <property type="entry name" value="S_TKc"/>
    <property type="match status" value="1"/>
</dbReference>
<dbReference type="Proteomes" id="UP000515154">
    <property type="component" value="Linkage group LG6"/>
</dbReference>
<evidence type="ECO:0000256" key="14">
    <source>
        <dbReference type="ARBA" id="ARBA00037982"/>
    </source>
</evidence>
<reference evidence="23" key="1">
    <citation type="submission" date="2025-08" db="UniProtKB">
        <authorList>
            <consortium name="RefSeq"/>
        </authorList>
    </citation>
    <scope>IDENTIFICATION</scope>
</reference>